<feature type="compositionally biased region" description="Polar residues" evidence="1">
    <location>
        <begin position="177"/>
        <end position="196"/>
    </location>
</feature>
<gene>
    <name evidence="2" type="ORF">CEXT_15541</name>
</gene>
<evidence type="ECO:0000313" key="2">
    <source>
        <dbReference type="EMBL" id="GIX69850.1"/>
    </source>
</evidence>
<feature type="region of interest" description="Disordered" evidence="1">
    <location>
        <begin position="176"/>
        <end position="196"/>
    </location>
</feature>
<dbReference type="Proteomes" id="UP001054945">
    <property type="component" value="Unassembled WGS sequence"/>
</dbReference>
<reference evidence="2 3" key="1">
    <citation type="submission" date="2021-06" db="EMBL/GenBank/DDBJ databases">
        <title>Caerostris extrusa draft genome.</title>
        <authorList>
            <person name="Kono N."/>
            <person name="Arakawa K."/>
        </authorList>
    </citation>
    <scope>NUCLEOTIDE SEQUENCE [LARGE SCALE GENOMIC DNA]</scope>
</reference>
<organism evidence="2 3">
    <name type="scientific">Caerostris extrusa</name>
    <name type="common">Bark spider</name>
    <name type="synonym">Caerostris bankana</name>
    <dbReference type="NCBI Taxonomy" id="172846"/>
    <lineage>
        <taxon>Eukaryota</taxon>
        <taxon>Metazoa</taxon>
        <taxon>Ecdysozoa</taxon>
        <taxon>Arthropoda</taxon>
        <taxon>Chelicerata</taxon>
        <taxon>Arachnida</taxon>
        <taxon>Araneae</taxon>
        <taxon>Araneomorphae</taxon>
        <taxon>Entelegynae</taxon>
        <taxon>Araneoidea</taxon>
        <taxon>Araneidae</taxon>
        <taxon>Caerostris</taxon>
    </lineage>
</organism>
<evidence type="ECO:0000256" key="1">
    <source>
        <dbReference type="SAM" id="MobiDB-lite"/>
    </source>
</evidence>
<accession>A0AAV4MC47</accession>
<sequence>MQNPTSLPGRKTNDSPRAVARLPSRPQGLKITLHLLPTFVSGFQKGIERKSLFSAALVSLHGLLAFQSFRFKEKEQRGWGWKNIFKEVPLPLTPLTFSRQTVKRASRVLKLTPTTFLHSFSSFSVVSKREFGREKIFIQECETISLIYLRNKDNASHSRFPAPKRFYANTPHLTAKAKQTTAQGGRKTPQSTAGAENHSHLLSHSFVCNQEGFRKELKEKSPFSAALGFITRPVCFQSFHFRKGTERGKNPFLRRPLLS</sequence>
<comment type="caution">
    <text evidence="2">The sequence shown here is derived from an EMBL/GenBank/DDBJ whole genome shotgun (WGS) entry which is preliminary data.</text>
</comment>
<protein>
    <recommendedName>
        <fullName evidence="4">Transmembrane protein</fullName>
    </recommendedName>
</protein>
<keyword evidence="3" id="KW-1185">Reference proteome</keyword>
<proteinExistence type="predicted"/>
<dbReference type="EMBL" id="BPLR01002091">
    <property type="protein sequence ID" value="GIX69850.1"/>
    <property type="molecule type" value="Genomic_DNA"/>
</dbReference>
<name>A0AAV4MC47_CAEEX</name>
<evidence type="ECO:0000313" key="3">
    <source>
        <dbReference type="Proteomes" id="UP001054945"/>
    </source>
</evidence>
<dbReference type="AlphaFoldDB" id="A0AAV4MC47"/>
<evidence type="ECO:0008006" key="4">
    <source>
        <dbReference type="Google" id="ProtNLM"/>
    </source>
</evidence>